<evidence type="ECO:0000313" key="1">
    <source>
        <dbReference type="EMBL" id="CAI9282389.1"/>
    </source>
</evidence>
<evidence type="ECO:0000313" key="2">
    <source>
        <dbReference type="Proteomes" id="UP001177003"/>
    </source>
</evidence>
<name>A0AA35YYA7_LACSI</name>
<accession>A0AA35YYA7</accession>
<dbReference type="EMBL" id="OX465080">
    <property type="protein sequence ID" value="CAI9282389.1"/>
    <property type="molecule type" value="Genomic_DNA"/>
</dbReference>
<reference evidence="1" key="1">
    <citation type="submission" date="2023-04" db="EMBL/GenBank/DDBJ databases">
        <authorList>
            <person name="Vijverberg K."/>
            <person name="Xiong W."/>
            <person name="Schranz E."/>
        </authorList>
    </citation>
    <scope>NUCLEOTIDE SEQUENCE</scope>
</reference>
<protein>
    <submittedName>
        <fullName evidence="1">Uncharacterized protein</fullName>
    </submittedName>
</protein>
<gene>
    <name evidence="1" type="ORF">LSALG_LOCUS22034</name>
</gene>
<dbReference type="Proteomes" id="UP001177003">
    <property type="component" value="Chromosome 4"/>
</dbReference>
<keyword evidence="2" id="KW-1185">Reference proteome</keyword>
<sequence length="142" mass="15822">MLLIISTPSISPPLLPLTDPILNSSSARILSKHQWLSTKKRTIGLDLVLLQANISILIFVSKMVSHRIDVGFQTPRSNFTFPAPSPPTTTTTNSMYDFEAPKEPKKSGSTRLQLGLMHLRGKLMMMQMISFLLLVEALIRGF</sequence>
<proteinExistence type="predicted"/>
<organism evidence="1 2">
    <name type="scientific">Lactuca saligna</name>
    <name type="common">Willowleaf lettuce</name>
    <dbReference type="NCBI Taxonomy" id="75948"/>
    <lineage>
        <taxon>Eukaryota</taxon>
        <taxon>Viridiplantae</taxon>
        <taxon>Streptophyta</taxon>
        <taxon>Embryophyta</taxon>
        <taxon>Tracheophyta</taxon>
        <taxon>Spermatophyta</taxon>
        <taxon>Magnoliopsida</taxon>
        <taxon>eudicotyledons</taxon>
        <taxon>Gunneridae</taxon>
        <taxon>Pentapetalae</taxon>
        <taxon>asterids</taxon>
        <taxon>campanulids</taxon>
        <taxon>Asterales</taxon>
        <taxon>Asteraceae</taxon>
        <taxon>Cichorioideae</taxon>
        <taxon>Cichorieae</taxon>
        <taxon>Lactucinae</taxon>
        <taxon>Lactuca</taxon>
    </lineage>
</organism>
<dbReference type="AlphaFoldDB" id="A0AA35YYA7"/>